<reference evidence="2" key="1">
    <citation type="submission" date="2021-02" db="EMBL/GenBank/DDBJ databases">
        <authorList>
            <person name="Dougan E. K."/>
            <person name="Rhodes N."/>
            <person name="Thang M."/>
            <person name="Chan C."/>
        </authorList>
    </citation>
    <scope>NUCLEOTIDE SEQUENCE</scope>
</reference>
<keyword evidence="3" id="KW-1185">Reference proteome</keyword>
<name>A0A813HG59_POLGL</name>
<accession>A0A813HG59</accession>
<organism evidence="2 3">
    <name type="scientific">Polarella glacialis</name>
    <name type="common">Dinoflagellate</name>
    <dbReference type="NCBI Taxonomy" id="89957"/>
    <lineage>
        <taxon>Eukaryota</taxon>
        <taxon>Sar</taxon>
        <taxon>Alveolata</taxon>
        <taxon>Dinophyceae</taxon>
        <taxon>Suessiales</taxon>
        <taxon>Suessiaceae</taxon>
        <taxon>Polarella</taxon>
    </lineage>
</organism>
<gene>
    <name evidence="2" type="ORF">PGLA1383_LOCUS51930</name>
</gene>
<evidence type="ECO:0000313" key="2">
    <source>
        <dbReference type="EMBL" id="CAE8636491.1"/>
    </source>
</evidence>
<dbReference type="EMBL" id="CAJNNV010031504">
    <property type="protein sequence ID" value="CAE8636491.1"/>
    <property type="molecule type" value="Genomic_DNA"/>
</dbReference>
<dbReference type="AlphaFoldDB" id="A0A813HG59"/>
<proteinExistence type="predicted"/>
<feature type="signal peptide" evidence="1">
    <location>
        <begin position="1"/>
        <end position="26"/>
    </location>
</feature>
<keyword evidence="1" id="KW-0732">Signal</keyword>
<comment type="caution">
    <text evidence="2">The sequence shown here is derived from an EMBL/GenBank/DDBJ whole genome shotgun (WGS) entry which is preliminary data.</text>
</comment>
<protein>
    <submittedName>
        <fullName evidence="2">Uncharacterized protein</fullName>
    </submittedName>
</protein>
<sequence length="148" mass="15328">MFRHLISMRLLSLLLPYCDLLSATAAVGTPGPLEASCAEDSLLSLMQRGSQGLGLLHHGRHAAASAATSATASPASAASAASAATTDDLDWRAYKPSVVTPVKSQGAAAAQLVGASKNATSASATVEPWKPRIYFLFLATHGVYKFEI</sequence>
<evidence type="ECO:0000256" key="1">
    <source>
        <dbReference type="SAM" id="SignalP"/>
    </source>
</evidence>
<feature type="chain" id="PRO_5032280474" evidence="1">
    <location>
        <begin position="27"/>
        <end position="148"/>
    </location>
</feature>
<evidence type="ECO:0000313" key="3">
    <source>
        <dbReference type="Proteomes" id="UP000654075"/>
    </source>
</evidence>
<dbReference type="Proteomes" id="UP000654075">
    <property type="component" value="Unassembled WGS sequence"/>
</dbReference>